<dbReference type="EMBL" id="PVNL01000077">
    <property type="protein sequence ID" value="PRQ06290.1"/>
    <property type="molecule type" value="Genomic_DNA"/>
</dbReference>
<gene>
    <name evidence="1" type="ORF">ENSA7_39670</name>
</gene>
<name>A0A2S9YMH6_9BACT</name>
<organism evidence="1 2">
    <name type="scientific">Enhygromyxa salina</name>
    <dbReference type="NCBI Taxonomy" id="215803"/>
    <lineage>
        <taxon>Bacteria</taxon>
        <taxon>Pseudomonadati</taxon>
        <taxon>Myxococcota</taxon>
        <taxon>Polyangia</taxon>
        <taxon>Nannocystales</taxon>
        <taxon>Nannocystaceae</taxon>
        <taxon>Enhygromyxa</taxon>
    </lineage>
</organism>
<evidence type="ECO:0000313" key="2">
    <source>
        <dbReference type="Proteomes" id="UP000238823"/>
    </source>
</evidence>
<proteinExistence type="predicted"/>
<protein>
    <submittedName>
        <fullName evidence="1">Uncharacterized protein</fullName>
    </submittedName>
</protein>
<reference evidence="1 2" key="1">
    <citation type="submission" date="2018-03" db="EMBL/GenBank/DDBJ databases">
        <title>Draft Genome Sequences of the Obligatory Marine Myxobacteria Enhygromyxa salina SWB007.</title>
        <authorList>
            <person name="Poehlein A."/>
            <person name="Moghaddam J.A."/>
            <person name="Harms H."/>
            <person name="Alanjari M."/>
            <person name="Koenig G.M."/>
            <person name="Daniel R."/>
            <person name="Schaeberle T.F."/>
        </authorList>
    </citation>
    <scope>NUCLEOTIDE SEQUENCE [LARGE SCALE GENOMIC DNA]</scope>
    <source>
        <strain evidence="1 2">SWB007</strain>
    </source>
</reference>
<comment type="caution">
    <text evidence="1">The sequence shown here is derived from an EMBL/GenBank/DDBJ whole genome shotgun (WGS) entry which is preliminary data.</text>
</comment>
<evidence type="ECO:0000313" key="1">
    <source>
        <dbReference type="EMBL" id="PRQ06290.1"/>
    </source>
</evidence>
<accession>A0A2S9YMH6</accession>
<sequence>MRQCVVGAQRKRDELGEGVWGQRRLCMLAGQSPDELRECVGRVRAAPGLLEGVHAGLAVAACDHAFLLVNREFGGRLVPPTELVRECVEQLEAACEADPVAFERQARCITSARNLDELERCEPP</sequence>
<dbReference type="AlphaFoldDB" id="A0A2S9YMH6"/>
<dbReference type="Proteomes" id="UP000238823">
    <property type="component" value="Unassembled WGS sequence"/>
</dbReference>